<dbReference type="EMBL" id="CAUJNA010001169">
    <property type="protein sequence ID" value="CAJ1384922.1"/>
    <property type="molecule type" value="Genomic_DNA"/>
</dbReference>
<protein>
    <recommendedName>
        <fullName evidence="9">Translation initiation factor IF-3</fullName>
    </recommendedName>
</protein>
<dbReference type="GO" id="GO:0003743">
    <property type="term" value="F:translation initiation factor activity"/>
    <property type="evidence" value="ECO:0007669"/>
    <property type="project" value="UniProtKB-KW"/>
</dbReference>
<dbReference type="NCBIfam" id="TIGR00168">
    <property type="entry name" value="infC"/>
    <property type="match status" value="1"/>
</dbReference>
<feature type="region of interest" description="Disordered" evidence="4">
    <location>
        <begin position="291"/>
        <end position="310"/>
    </location>
</feature>
<gene>
    <name evidence="7" type="ORF">EVOR1521_LOCUS11656</name>
</gene>
<evidence type="ECO:0000259" key="6">
    <source>
        <dbReference type="Pfam" id="PF05198"/>
    </source>
</evidence>
<comment type="caution">
    <text evidence="7">The sequence shown here is derived from an EMBL/GenBank/DDBJ whole genome shotgun (WGS) entry which is preliminary data.</text>
</comment>
<feature type="domain" description="Translation initiation factor 3 C-terminal" evidence="5">
    <location>
        <begin position="173"/>
        <end position="240"/>
    </location>
</feature>
<dbReference type="GO" id="GO:0005737">
    <property type="term" value="C:cytoplasm"/>
    <property type="evidence" value="ECO:0007669"/>
    <property type="project" value="UniProtKB-ARBA"/>
</dbReference>
<dbReference type="GO" id="GO:0032790">
    <property type="term" value="P:ribosome disassembly"/>
    <property type="evidence" value="ECO:0007669"/>
    <property type="project" value="TreeGrafter"/>
</dbReference>
<evidence type="ECO:0000259" key="5">
    <source>
        <dbReference type="Pfam" id="PF00707"/>
    </source>
</evidence>
<dbReference type="InterPro" id="IPR036788">
    <property type="entry name" value="T_IF-3_C_sf"/>
</dbReference>
<dbReference type="AlphaFoldDB" id="A0AA36ICR5"/>
<feature type="compositionally biased region" description="Basic residues" evidence="4">
    <location>
        <begin position="93"/>
        <end position="107"/>
    </location>
</feature>
<accession>A0AA36ICR5</accession>
<keyword evidence="8" id="KW-1185">Reference proteome</keyword>
<evidence type="ECO:0000256" key="3">
    <source>
        <dbReference type="ARBA" id="ARBA00022917"/>
    </source>
</evidence>
<dbReference type="PANTHER" id="PTHR10938:SF0">
    <property type="entry name" value="TRANSLATION INITIATION FACTOR IF-3, MITOCHONDRIAL"/>
    <property type="match status" value="1"/>
</dbReference>
<keyword evidence="2" id="KW-0396">Initiation factor</keyword>
<evidence type="ECO:0000256" key="1">
    <source>
        <dbReference type="ARBA" id="ARBA00005439"/>
    </source>
</evidence>
<sequence>MTSTPHPRAVNRGLIVLALGLALRSLCFAPPLWKPRASRTIRQAELGLDGREQKSQYKINEEIRATEVRVTGIADVEGLEQRRAAEKMEQKDQKKKQKGPQEKKKKSGAVMEDMNEIMLLDQAMEIARNKGLDVILISEDQDPPLVKIASVGKYTYTENKKKKKASTAKPPRMKEVKMSYTIEDHDLNTRLALVKKWVENNPRQQVKVQVVLKGRTRMFENQARQLLLRIQRDVAAYAKVPGIEKGNPAITKDGRGDLIMLLNGGADRSILKQLIEEAGGKKALQKQLAEAEVDKDEEEEDVEEEDQDEEVLKLEAEIEELKEELIECGISPRKVDSEPEMKELKQKLAKAEAKAAKVGA</sequence>
<evidence type="ECO:0000313" key="8">
    <source>
        <dbReference type="Proteomes" id="UP001178507"/>
    </source>
</evidence>
<dbReference type="GO" id="GO:0043022">
    <property type="term" value="F:ribosome binding"/>
    <property type="evidence" value="ECO:0007669"/>
    <property type="project" value="TreeGrafter"/>
</dbReference>
<dbReference type="SUPFAM" id="SSF55200">
    <property type="entry name" value="Translation initiation factor IF3, C-terminal domain"/>
    <property type="match status" value="1"/>
</dbReference>
<proteinExistence type="inferred from homology"/>
<feature type="region of interest" description="Disordered" evidence="4">
    <location>
        <begin position="84"/>
        <end position="110"/>
    </location>
</feature>
<dbReference type="Pfam" id="PF05198">
    <property type="entry name" value="IF3_N"/>
    <property type="match status" value="1"/>
</dbReference>
<dbReference type="InterPro" id="IPR001288">
    <property type="entry name" value="Translation_initiation_fac_3"/>
</dbReference>
<comment type="similarity">
    <text evidence="1">Belongs to the IF-3 family.</text>
</comment>
<dbReference type="InterPro" id="IPR036787">
    <property type="entry name" value="T_IF-3_N_sf"/>
</dbReference>
<dbReference type="Proteomes" id="UP001178507">
    <property type="component" value="Unassembled WGS sequence"/>
</dbReference>
<dbReference type="InterPro" id="IPR019815">
    <property type="entry name" value="Translation_initiation_fac_3_C"/>
</dbReference>
<name>A0AA36ICR5_9DINO</name>
<feature type="compositionally biased region" description="Acidic residues" evidence="4">
    <location>
        <begin position="291"/>
        <end position="309"/>
    </location>
</feature>
<reference evidence="7" key="1">
    <citation type="submission" date="2023-08" db="EMBL/GenBank/DDBJ databases">
        <authorList>
            <person name="Chen Y."/>
            <person name="Shah S."/>
            <person name="Dougan E. K."/>
            <person name="Thang M."/>
            <person name="Chan C."/>
        </authorList>
    </citation>
    <scope>NUCLEOTIDE SEQUENCE</scope>
</reference>
<evidence type="ECO:0000256" key="4">
    <source>
        <dbReference type="SAM" id="MobiDB-lite"/>
    </source>
</evidence>
<dbReference type="PANTHER" id="PTHR10938">
    <property type="entry name" value="TRANSLATION INITIATION FACTOR IF-3"/>
    <property type="match status" value="1"/>
</dbReference>
<feature type="domain" description="Translation initiation factor 3 N-terminal" evidence="6">
    <location>
        <begin position="59"/>
        <end position="165"/>
    </location>
</feature>
<dbReference type="Gene3D" id="3.10.20.80">
    <property type="entry name" value="Translation initiation factor 3 (IF-3), N-terminal domain"/>
    <property type="match status" value="1"/>
</dbReference>
<evidence type="ECO:0000313" key="7">
    <source>
        <dbReference type="EMBL" id="CAJ1384922.1"/>
    </source>
</evidence>
<keyword evidence="3" id="KW-0648">Protein biosynthesis</keyword>
<dbReference type="Pfam" id="PF00707">
    <property type="entry name" value="IF3_C"/>
    <property type="match status" value="1"/>
</dbReference>
<organism evidence="7 8">
    <name type="scientific">Effrenium voratum</name>
    <dbReference type="NCBI Taxonomy" id="2562239"/>
    <lineage>
        <taxon>Eukaryota</taxon>
        <taxon>Sar</taxon>
        <taxon>Alveolata</taxon>
        <taxon>Dinophyceae</taxon>
        <taxon>Suessiales</taxon>
        <taxon>Symbiodiniaceae</taxon>
        <taxon>Effrenium</taxon>
    </lineage>
</organism>
<dbReference type="InterPro" id="IPR019814">
    <property type="entry name" value="Translation_initiation_fac_3_N"/>
</dbReference>
<evidence type="ECO:0008006" key="9">
    <source>
        <dbReference type="Google" id="ProtNLM"/>
    </source>
</evidence>
<dbReference type="SUPFAM" id="SSF54364">
    <property type="entry name" value="Translation initiation factor IF3, N-terminal domain"/>
    <property type="match status" value="1"/>
</dbReference>
<evidence type="ECO:0000256" key="2">
    <source>
        <dbReference type="ARBA" id="ARBA00022540"/>
    </source>
</evidence>
<dbReference type="Gene3D" id="3.30.110.10">
    <property type="entry name" value="Translation initiation factor 3 (IF-3), C-terminal domain"/>
    <property type="match status" value="1"/>
</dbReference>